<dbReference type="InterPro" id="IPR029058">
    <property type="entry name" value="AB_hydrolase_fold"/>
</dbReference>
<dbReference type="Proteomes" id="UP000244722">
    <property type="component" value="Unassembled WGS sequence"/>
</dbReference>
<keyword evidence="3" id="KW-0472">Membrane</keyword>
<evidence type="ECO:0000256" key="2">
    <source>
        <dbReference type="ARBA" id="ARBA00022801"/>
    </source>
</evidence>
<comment type="similarity">
    <text evidence="1">Belongs to the peptidase S33 family.</text>
</comment>
<comment type="caution">
    <text evidence="5">The sequence shown here is derived from an EMBL/GenBank/DDBJ whole genome shotgun (WGS) entry which is preliminary data.</text>
</comment>
<name>A0A2T6ZUU6_TUBBO</name>
<keyword evidence="3" id="KW-1133">Transmembrane helix</keyword>
<sequence>MERDGEKVLAGGSEVAEAYSRFKALSESCETVAGEEKGGYVNTASVARDMLEISERLWGLSGVRGRGLQYWGLSYGSVIGSTFAAMFPERVERIVVDGILDTEDYYSTGWRANLQDTDKVLASFSTYCSQAGPERCAFHTGSTPEDITIRLHNLLQKLSAEPLSIPSSRSPTNAPEIITESDVRNLLFVSLYAPLGAFTILAWILLFLESGDGTGYLITARTSFNCDSPGSSKTPNTGAETMLAIACSDGAPVPDDRRAFDKYLRELTSQSKTFGGVWARLRLACTDWKFRPKGLAFSGPYRGNTSTPMLFIGNSRDPVTPIINAHTMSKRFPGSTVLEQNSEGHCSISAPSLCTVKHVRRYFETGEVPPPGTVCEADMKPFMGAGDHVKTMSAEDRELLKGLEKLAMELKPRSWHGI</sequence>
<proteinExistence type="inferred from homology"/>
<accession>A0A2T6ZUU6</accession>
<dbReference type="SUPFAM" id="SSF53474">
    <property type="entry name" value="alpha/beta-Hydrolases"/>
    <property type="match status" value="1"/>
</dbReference>
<feature type="domain" description="Peptidase S33 tripeptidyl aminopeptidase-like C-terminal" evidence="4">
    <location>
        <begin position="272"/>
        <end position="375"/>
    </location>
</feature>
<dbReference type="EMBL" id="NESQ01000097">
    <property type="protein sequence ID" value="PUU79225.1"/>
    <property type="molecule type" value="Genomic_DNA"/>
</dbReference>
<keyword evidence="6" id="KW-1185">Reference proteome</keyword>
<dbReference type="PANTHER" id="PTHR43248:SF25">
    <property type="entry name" value="AB HYDROLASE-1 DOMAIN-CONTAINING PROTEIN-RELATED"/>
    <property type="match status" value="1"/>
</dbReference>
<gene>
    <name evidence="5" type="ORF">B9Z19DRAFT_1082244</name>
</gene>
<protein>
    <submittedName>
        <fullName evidence="5">TAP-like protein-domain-containing protein</fullName>
    </submittedName>
</protein>
<reference evidence="5 6" key="1">
    <citation type="submission" date="2017-04" db="EMBL/GenBank/DDBJ databases">
        <title>Draft genome sequence of Tuber borchii Vittad., a whitish edible truffle.</title>
        <authorList>
            <consortium name="DOE Joint Genome Institute"/>
            <person name="Murat C."/>
            <person name="Kuo A."/>
            <person name="Barry K.W."/>
            <person name="Clum A."/>
            <person name="Dockter R.B."/>
            <person name="Fauchery L."/>
            <person name="Iotti M."/>
            <person name="Kohler A."/>
            <person name="Labutti K."/>
            <person name="Lindquist E.A."/>
            <person name="Lipzen A."/>
            <person name="Ohm R.A."/>
            <person name="Wang M."/>
            <person name="Grigoriev I.V."/>
            <person name="Zambonelli A."/>
            <person name="Martin F.M."/>
        </authorList>
    </citation>
    <scope>NUCLEOTIDE SEQUENCE [LARGE SCALE GENOMIC DNA]</scope>
    <source>
        <strain evidence="5 6">Tbo3840</strain>
    </source>
</reference>
<evidence type="ECO:0000313" key="6">
    <source>
        <dbReference type="Proteomes" id="UP000244722"/>
    </source>
</evidence>
<dbReference type="STRING" id="42251.A0A2T6ZUU6"/>
<keyword evidence="3" id="KW-0812">Transmembrane</keyword>
<evidence type="ECO:0000256" key="1">
    <source>
        <dbReference type="ARBA" id="ARBA00010088"/>
    </source>
</evidence>
<evidence type="ECO:0000313" key="5">
    <source>
        <dbReference type="EMBL" id="PUU79225.1"/>
    </source>
</evidence>
<evidence type="ECO:0000259" key="4">
    <source>
        <dbReference type="Pfam" id="PF08386"/>
    </source>
</evidence>
<organism evidence="5 6">
    <name type="scientific">Tuber borchii</name>
    <name type="common">White truffle</name>
    <dbReference type="NCBI Taxonomy" id="42251"/>
    <lineage>
        <taxon>Eukaryota</taxon>
        <taxon>Fungi</taxon>
        <taxon>Dikarya</taxon>
        <taxon>Ascomycota</taxon>
        <taxon>Pezizomycotina</taxon>
        <taxon>Pezizomycetes</taxon>
        <taxon>Pezizales</taxon>
        <taxon>Tuberaceae</taxon>
        <taxon>Tuber</taxon>
    </lineage>
</organism>
<dbReference type="Gene3D" id="3.40.50.1820">
    <property type="entry name" value="alpha/beta hydrolase"/>
    <property type="match status" value="1"/>
</dbReference>
<dbReference type="AlphaFoldDB" id="A0A2T6ZUU6"/>
<dbReference type="GO" id="GO:0016787">
    <property type="term" value="F:hydrolase activity"/>
    <property type="evidence" value="ECO:0007669"/>
    <property type="project" value="UniProtKB-KW"/>
</dbReference>
<dbReference type="Pfam" id="PF08386">
    <property type="entry name" value="Abhydrolase_4"/>
    <property type="match status" value="1"/>
</dbReference>
<evidence type="ECO:0000256" key="3">
    <source>
        <dbReference type="SAM" id="Phobius"/>
    </source>
</evidence>
<dbReference type="InterPro" id="IPR051601">
    <property type="entry name" value="Serine_prot/Carboxylest_S33"/>
</dbReference>
<feature type="transmembrane region" description="Helical" evidence="3">
    <location>
        <begin position="186"/>
        <end position="208"/>
    </location>
</feature>
<dbReference type="PANTHER" id="PTHR43248">
    <property type="entry name" value="2-SUCCINYL-6-HYDROXY-2,4-CYCLOHEXADIENE-1-CARBOXYLATE SYNTHASE"/>
    <property type="match status" value="1"/>
</dbReference>
<dbReference type="OrthoDB" id="425534at2759"/>
<dbReference type="InterPro" id="IPR013595">
    <property type="entry name" value="Pept_S33_TAP-like_C"/>
</dbReference>
<keyword evidence="2" id="KW-0378">Hydrolase</keyword>